<gene>
    <name evidence="1" type="ORF">JTBM06_V1_500001</name>
</gene>
<accession>A0A7D9H966</accession>
<name>A0A7D9H966_9GAMM</name>
<sequence length="72" mass="8017">MAAKIVNLADPDEAETLCATVEDAEKALAAMVERFKLQGYRIAEQHLADADYPQYAIYDHADAWIGTYTIIL</sequence>
<dbReference type="EMBL" id="LR633967">
    <property type="protein sequence ID" value="VUX56271.1"/>
    <property type="molecule type" value="Genomic_DNA"/>
</dbReference>
<dbReference type="AlphaFoldDB" id="A0A7D9H966"/>
<proteinExistence type="predicted"/>
<evidence type="ECO:0000313" key="1">
    <source>
        <dbReference type="EMBL" id="VUX56271.1"/>
    </source>
</evidence>
<organism evidence="1">
    <name type="scientific">uncultured Woeseiaceae bacterium</name>
    <dbReference type="NCBI Taxonomy" id="1983305"/>
    <lineage>
        <taxon>Bacteria</taxon>
        <taxon>Pseudomonadati</taxon>
        <taxon>Pseudomonadota</taxon>
        <taxon>Gammaproteobacteria</taxon>
        <taxon>Woeseiales</taxon>
        <taxon>Woeseiaceae</taxon>
        <taxon>environmental samples</taxon>
    </lineage>
</organism>
<reference evidence="1" key="1">
    <citation type="submission" date="2019-07" db="EMBL/GenBank/DDBJ databases">
        <authorList>
            <person name="Weber M."/>
            <person name="Kostadinov I."/>
            <person name="Kostadinov D I."/>
        </authorList>
    </citation>
    <scope>NUCLEOTIDE SEQUENCE</scope>
    <source>
        <strain evidence="1">Gfbio:sag-sample-m06:053724c1-46a9-4a36-b237-ea2bf867836b</strain>
    </source>
</reference>
<protein>
    <submittedName>
        <fullName evidence="1">Uncharacterized protein</fullName>
    </submittedName>
</protein>